<evidence type="ECO:0000256" key="1">
    <source>
        <dbReference type="ARBA" id="ARBA00004651"/>
    </source>
</evidence>
<keyword evidence="4 5" id="KW-0472">Membrane</keyword>
<comment type="caution">
    <text evidence="6">The sequence shown here is derived from an EMBL/GenBank/DDBJ whole genome shotgun (WGS) entry which is preliminary data.</text>
</comment>
<sequence length="80" mass="9087">MSSYDIHYRKQIWQAAICSVLNKVFDLAPPVLIGTAVDVVVKKQDSVIARLGITDIFGQFLILAFFTVIVWVLESVLWIY</sequence>
<keyword evidence="3 5" id="KW-1133">Transmembrane helix</keyword>
<dbReference type="Gene3D" id="1.20.1560.10">
    <property type="entry name" value="ABC transporter type 1, transmembrane domain"/>
    <property type="match status" value="1"/>
</dbReference>
<evidence type="ECO:0000256" key="5">
    <source>
        <dbReference type="SAM" id="Phobius"/>
    </source>
</evidence>
<dbReference type="SUPFAM" id="SSF90123">
    <property type="entry name" value="ABC transporter transmembrane region"/>
    <property type="match status" value="1"/>
</dbReference>
<evidence type="ECO:0000256" key="4">
    <source>
        <dbReference type="ARBA" id="ARBA00023136"/>
    </source>
</evidence>
<evidence type="ECO:0000313" key="7">
    <source>
        <dbReference type="Proteomes" id="UP000271624"/>
    </source>
</evidence>
<reference evidence="6" key="2">
    <citation type="journal article" date="2019" name="Genome Biol. Evol.">
        <title>Day and night: Metabolic profiles and evolutionary relationships of six axenic non-marine cyanobacteria.</title>
        <authorList>
            <person name="Will S.E."/>
            <person name="Henke P."/>
            <person name="Boedeker C."/>
            <person name="Huang S."/>
            <person name="Brinkmann H."/>
            <person name="Rohde M."/>
            <person name="Jarek M."/>
            <person name="Friedl T."/>
            <person name="Seufert S."/>
            <person name="Schumacher M."/>
            <person name="Overmann J."/>
            <person name="Neumann-Schaal M."/>
            <person name="Petersen J."/>
        </authorList>
    </citation>
    <scope>NUCLEOTIDE SEQUENCE [LARGE SCALE GENOMIC DNA]</scope>
    <source>
        <strain evidence="6">PCC 7102</strain>
    </source>
</reference>
<feature type="transmembrane region" description="Helical" evidence="5">
    <location>
        <begin position="60"/>
        <end position="79"/>
    </location>
</feature>
<evidence type="ECO:0000313" key="6">
    <source>
        <dbReference type="EMBL" id="RUT07730.1"/>
    </source>
</evidence>
<dbReference type="InterPro" id="IPR036640">
    <property type="entry name" value="ABC1_TM_sf"/>
</dbReference>
<dbReference type="EMBL" id="RSCL01000004">
    <property type="protein sequence ID" value="RUT07730.1"/>
    <property type="molecule type" value="Genomic_DNA"/>
</dbReference>
<evidence type="ECO:0000256" key="3">
    <source>
        <dbReference type="ARBA" id="ARBA00022989"/>
    </source>
</evidence>
<evidence type="ECO:0000256" key="2">
    <source>
        <dbReference type="ARBA" id="ARBA00022692"/>
    </source>
</evidence>
<name>A0A433VNQ7_9CYAN</name>
<keyword evidence="2 5" id="KW-0812">Transmembrane</keyword>
<gene>
    <name evidence="6" type="ORF">DSM106972_019900</name>
</gene>
<protein>
    <submittedName>
        <fullName evidence="6">Uncharacterized protein</fullName>
    </submittedName>
</protein>
<organism evidence="6 7">
    <name type="scientific">Dulcicalothrix desertica PCC 7102</name>
    <dbReference type="NCBI Taxonomy" id="232991"/>
    <lineage>
        <taxon>Bacteria</taxon>
        <taxon>Bacillati</taxon>
        <taxon>Cyanobacteriota</taxon>
        <taxon>Cyanophyceae</taxon>
        <taxon>Nostocales</taxon>
        <taxon>Calotrichaceae</taxon>
        <taxon>Dulcicalothrix</taxon>
    </lineage>
</organism>
<dbReference type="GO" id="GO:0005886">
    <property type="term" value="C:plasma membrane"/>
    <property type="evidence" value="ECO:0007669"/>
    <property type="project" value="UniProtKB-SubCell"/>
</dbReference>
<proteinExistence type="predicted"/>
<dbReference type="AlphaFoldDB" id="A0A433VNQ7"/>
<comment type="subcellular location">
    <subcellularLocation>
        <location evidence="1">Cell membrane</location>
        <topology evidence="1">Multi-pass membrane protein</topology>
    </subcellularLocation>
</comment>
<dbReference type="GO" id="GO:0005524">
    <property type="term" value="F:ATP binding"/>
    <property type="evidence" value="ECO:0007669"/>
    <property type="project" value="InterPro"/>
</dbReference>
<keyword evidence="7" id="KW-1185">Reference proteome</keyword>
<accession>A0A433VNQ7</accession>
<dbReference type="Proteomes" id="UP000271624">
    <property type="component" value="Unassembled WGS sequence"/>
</dbReference>
<reference evidence="6" key="1">
    <citation type="submission" date="2018-12" db="EMBL/GenBank/DDBJ databases">
        <authorList>
            <person name="Will S."/>
            <person name="Neumann-Schaal M."/>
            <person name="Henke P."/>
        </authorList>
    </citation>
    <scope>NUCLEOTIDE SEQUENCE</scope>
    <source>
        <strain evidence="6">PCC 7102</strain>
    </source>
</reference>